<dbReference type="EMBL" id="RDQH01000127">
    <property type="protein sequence ID" value="RXI09897.1"/>
    <property type="molecule type" value="Genomic_DNA"/>
</dbReference>
<gene>
    <name evidence="1" type="ORF">DVH24_030250</name>
</gene>
<name>A0A498KQK3_MALDO</name>
<accession>A0A498KQK3</accession>
<keyword evidence="2" id="KW-1185">Reference proteome</keyword>
<organism evidence="1 2">
    <name type="scientific">Malus domestica</name>
    <name type="common">Apple</name>
    <name type="synonym">Pyrus malus</name>
    <dbReference type="NCBI Taxonomy" id="3750"/>
    <lineage>
        <taxon>Eukaryota</taxon>
        <taxon>Viridiplantae</taxon>
        <taxon>Streptophyta</taxon>
        <taxon>Embryophyta</taxon>
        <taxon>Tracheophyta</taxon>
        <taxon>Spermatophyta</taxon>
        <taxon>Magnoliopsida</taxon>
        <taxon>eudicotyledons</taxon>
        <taxon>Gunneridae</taxon>
        <taxon>Pentapetalae</taxon>
        <taxon>rosids</taxon>
        <taxon>fabids</taxon>
        <taxon>Rosales</taxon>
        <taxon>Rosaceae</taxon>
        <taxon>Amygdaloideae</taxon>
        <taxon>Maleae</taxon>
        <taxon>Malus</taxon>
    </lineage>
</organism>
<evidence type="ECO:0000313" key="1">
    <source>
        <dbReference type="EMBL" id="RXI09897.1"/>
    </source>
</evidence>
<protein>
    <submittedName>
        <fullName evidence="1">Uncharacterized protein</fullName>
    </submittedName>
</protein>
<evidence type="ECO:0000313" key="2">
    <source>
        <dbReference type="Proteomes" id="UP000290289"/>
    </source>
</evidence>
<sequence length="253" mass="28620">MLENEIIDVTSRLRPPPHPGPRLIRRTILSVFGPDHSLTVLFLGTHKRTFQWVIHLWIALARTRLTSKFLPRSSELPKGIVLGRDRNMHIRLTGSTPLGDHEVFLELTDFGFGRNFEVKRVRARAIQRWMTHWKVLLNKTVREWSGPKTDNIVRRMRRGPGCGGGLSRDVTSIISFSSINHSGAPPGLEAFWELTGFGFRRNSEVMLIRARAISGWVTHWKKQNREGVVGAQSEQYRATVSLAGDVVGARAGM</sequence>
<reference evidence="1 2" key="1">
    <citation type="submission" date="2018-10" db="EMBL/GenBank/DDBJ databases">
        <title>A high-quality apple genome assembly.</title>
        <authorList>
            <person name="Hu J."/>
        </authorList>
    </citation>
    <scope>NUCLEOTIDE SEQUENCE [LARGE SCALE GENOMIC DNA]</scope>
    <source>
        <strain evidence="2">cv. HFTH1</strain>
        <tissue evidence="1">Young leaf</tissue>
    </source>
</reference>
<dbReference type="AlphaFoldDB" id="A0A498KQK3"/>
<dbReference type="Proteomes" id="UP000290289">
    <property type="component" value="Unassembled WGS sequence"/>
</dbReference>
<proteinExistence type="predicted"/>
<comment type="caution">
    <text evidence="1">The sequence shown here is derived from an EMBL/GenBank/DDBJ whole genome shotgun (WGS) entry which is preliminary data.</text>
</comment>